<dbReference type="InterPro" id="IPR010710">
    <property type="entry name" value="DUF1289"/>
</dbReference>
<dbReference type="KEGG" id="smaa:IT774_10935"/>
<dbReference type="Pfam" id="PF06945">
    <property type="entry name" value="DUF1289"/>
    <property type="match status" value="1"/>
</dbReference>
<evidence type="ECO:0000313" key="2">
    <source>
        <dbReference type="Proteomes" id="UP000595095"/>
    </source>
</evidence>
<sequence>MTIENRLQQAVPATSPCIGMCKLNTEAVCLGCQRTLNQIQAWPTMTEQQRIEATQACLRLLQSATDN</sequence>
<dbReference type="Proteomes" id="UP000595095">
    <property type="component" value="Chromosome"/>
</dbReference>
<dbReference type="RefSeq" id="WP_195809819.1">
    <property type="nucleotide sequence ID" value="NZ_CP064795.1"/>
</dbReference>
<keyword evidence="2" id="KW-1185">Reference proteome</keyword>
<evidence type="ECO:0000313" key="1">
    <source>
        <dbReference type="EMBL" id="QPG04726.1"/>
    </source>
</evidence>
<name>A0A7S9HCQ6_9ALTE</name>
<proteinExistence type="predicted"/>
<protein>
    <submittedName>
        <fullName evidence="1">DUF1289 domain-containing protein</fullName>
    </submittedName>
</protein>
<dbReference type="EMBL" id="CP064795">
    <property type="protein sequence ID" value="QPG04726.1"/>
    <property type="molecule type" value="Genomic_DNA"/>
</dbReference>
<reference evidence="1 2" key="1">
    <citation type="submission" date="2020-11" db="EMBL/GenBank/DDBJ databases">
        <title>Complete genome sequence for Salinimonas sp. strain G2-b.</title>
        <authorList>
            <person name="Park S.-J."/>
        </authorList>
    </citation>
    <scope>NUCLEOTIDE SEQUENCE [LARGE SCALE GENOMIC DNA]</scope>
    <source>
        <strain evidence="1 2">G2-b</strain>
    </source>
</reference>
<dbReference type="AlphaFoldDB" id="A0A7S9HCQ6"/>
<organism evidence="1 2">
    <name type="scientific">Salinimonas marina</name>
    <dbReference type="NCBI Taxonomy" id="2785918"/>
    <lineage>
        <taxon>Bacteria</taxon>
        <taxon>Pseudomonadati</taxon>
        <taxon>Pseudomonadota</taxon>
        <taxon>Gammaproteobacteria</taxon>
        <taxon>Alteromonadales</taxon>
        <taxon>Alteromonadaceae</taxon>
        <taxon>Alteromonas/Salinimonas group</taxon>
        <taxon>Salinimonas</taxon>
    </lineage>
</organism>
<dbReference type="PANTHER" id="PTHR35175">
    <property type="entry name" value="DUF1289 DOMAIN-CONTAINING PROTEIN"/>
    <property type="match status" value="1"/>
</dbReference>
<gene>
    <name evidence="1" type="ORF">IT774_10935</name>
</gene>
<accession>A0A7S9HCQ6</accession>
<dbReference type="PANTHER" id="PTHR35175:SF2">
    <property type="entry name" value="DUF1289 DOMAIN-CONTAINING PROTEIN"/>
    <property type="match status" value="1"/>
</dbReference>